<dbReference type="PROSITE" id="PS50112">
    <property type="entry name" value="PAS"/>
    <property type="match status" value="1"/>
</dbReference>
<dbReference type="InterPro" id="IPR036890">
    <property type="entry name" value="HATPase_C_sf"/>
</dbReference>
<keyword evidence="4" id="KW-0808">Transferase</keyword>
<dbReference type="CDD" id="cd00082">
    <property type="entry name" value="HisKA"/>
    <property type="match status" value="1"/>
</dbReference>
<keyword evidence="8" id="KW-0902">Two-component regulatory system</keyword>
<dbReference type="Gene3D" id="1.10.287.130">
    <property type="match status" value="1"/>
</dbReference>
<dbReference type="InterPro" id="IPR000014">
    <property type="entry name" value="PAS"/>
</dbReference>
<evidence type="ECO:0000256" key="1">
    <source>
        <dbReference type="ARBA" id="ARBA00000085"/>
    </source>
</evidence>
<dbReference type="RefSeq" id="WP_092486593.1">
    <property type="nucleotide sequence ID" value="NZ_FOYM01000032.1"/>
</dbReference>
<dbReference type="SMART" id="SM00388">
    <property type="entry name" value="HisKA"/>
    <property type="match status" value="1"/>
</dbReference>
<dbReference type="Pfam" id="PF13426">
    <property type="entry name" value="PAS_9"/>
    <property type="match status" value="1"/>
</dbReference>
<keyword evidence="6 11" id="KW-0418">Kinase</keyword>
<reference evidence="12" key="1">
    <citation type="submission" date="2016-10" db="EMBL/GenBank/DDBJ databases">
        <authorList>
            <person name="Varghese N."/>
            <person name="Submissions S."/>
        </authorList>
    </citation>
    <scope>NUCLEOTIDE SEQUENCE [LARGE SCALE GENOMIC DNA]</scope>
    <source>
        <strain evidence="12">DSM 3669</strain>
    </source>
</reference>
<evidence type="ECO:0000313" key="12">
    <source>
        <dbReference type="Proteomes" id="UP000199584"/>
    </source>
</evidence>
<dbReference type="EC" id="2.7.13.3" evidence="2"/>
<dbReference type="GO" id="GO:0005524">
    <property type="term" value="F:ATP binding"/>
    <property type="evidence" value="ECO:0007669"/>
    <property type="project" value="UniProtKB-KW"/>
</dbReference>
<sequence length="497" mass="55390">MIPSYSAPDLQSFPLTMIVGHILDPDGKDLLKKISGEILHRITQPIIVVDQQGQVVTTNKAFDELCCAGAVPTKNNVCFNEMDFKDEEVTKILDFGIPIMNCRDNMLIDEHTNIPVNVHIYPIFSGNKVRSGAVCLVHDITREVSYNKLLKQSEIILNTINTGVIAVDNSLKITMFNKYAEKSFSFSQRQVIGQPFGDFIGQFIEDKEQVLNALTKQKEIRDRELVFYINNNKHHYICDTYLLKNDVDESDGTIIFLKNITKIKEIELQLARSEKLSIIGELAAGTAHEIRNPLTTVRGFVQVIHQKLRQMGINEFDDQVNLMLAEIDRVNQIITDFLNLAKPKQTQIQLLDINSLLNEVMFLMENEALRQNIKINKVLAPSLPSVVGDKDQLSQVFLNIISNAFQAMGEKGVLTIKSTASDDQSMVIIDLIDNGVGIPKGLLDKVFDPFVSTKEDGTGLGLAISNRIIADHRGEIKVTSLPGAGTTFSVILPAGEI</sequence>
<dbReference type="InterPro" id="IPR003594">
    <property type="entry name" value="HATPase_dom"/>
</dbReference>
<feature type="domain" description="Histidine kinase" evidence="9">
    <location>
        <begin position="285"/>
        <end position="496"/>
    </location>
</feature>
<dbReference type="SUPFAM" id="SSF47384">
    <property type="entry name" value="Homodimeric domain of signal transducing histidine kinase"/>
    <property type="match status" value="1"/>
</dbReference>
<evidence type="ECO:0000256" key="2">
    <source>
        <dbReference type="ARBA" id="ARBA00012438"/>
    </source>
</evidence>
<keyword evidence="12" id="KW-1185">Reference proteome</keyword>
<evidence type="ECO:0000313" key="11">
    <source>
        <dbReference type="EMBL" id="SFR14561.1"/>
    </source>
</evidence>
<dbReference type="SMART" id="SM00387">
    <property type="entry name" value="HATPase_c"/>
    <property type="match status" value="1"/>
</dbReference>
<name>A0A1I6EAF7_9FIRM</name>
<evidence type="ECO:0000256" key="3">
    <source>
        <dbReference type="ARBA" id="ARBA00022553"/>
    </source>
</evidence>
<dbReference type="STRING" id="39060.SAMN05660706_13219"/>
<feature type="domain" description="PAS" evidence="10">
    <location>
        <begin position="156"/>
        <end position="209"/>
    </location>
</feature>
<dbReference type="PANTHER" id="PTHR43065:SF10">
    <property type="entry name" value="PEROXIDE STRESS-ACTIVATED HISTIDINE KINASE MAK3"/>
    <property type="match status" value="1"/>
</dbReference>
<dbReference type="SUPFAM" id="SSF55785">
    <property type="entry name" value="PYP-like sensor domain (PAS domain)"/>
    <property type="match status" value="1"/>
</dbReference>
<protein>
    <recommendedName>
        <fullName evidence="2">histidine kinase</fullName>
        <ecNumber evidence="2">2.7.13.3</ecNumber>
    </recommendedName>
</protein>
<dbReference type="SUPFAM" id="SSF55874">
    <property type="entry name" value="ATPase domain of HSP90 chaperone/DNA topoisomerase II/histidine kinase"/>
    <property type="match status" value="1"/>
</dbReference>
<dbReference type="CDD" id="cd00130">
    <property type="entry name" value="PAS"/>
    <property type="match status" value="1"/>
</dbReference>
<evidence type="ECO:0000256" key="6">
    <source>
        <dbReference type="ARBA" id="ARBA00022777"/>
    </source>
</evidence>
<evidence type="ECO:0000259" key="10">
    <source>
        <dbReference type="PROSITE" id="PS50112"/>
    </source>
</evidence>
<dbReference type="PRINTS" id="PR00344">
    <property type="entry name" value="BCTRLSENSOR"/>
</dbReference>
<proteinExistence type="predicted"/>
<dbReference type="InterPro" id="IPR003661">
    <property type="entry name" value="HisK_dim/P_dom"/>
</dbReference>
<dbReference type="EMBL" id="FOYM01000032">
    <property type="protein sequence ID" value="SFR14561.1"/>
    <property type="molecule type" value="Genomic_DNA"/>
</dbReference>
<keyword evidence="7" id="KW-0067">ATP-binding</keyword>
<keyword evidence="5" id="KW-0547">Nucleotide-binding</keyword>
<dbReference type="Proteomes" id="UP000199584">
    <property type="component" value="Unassembled WGS sequence"/>
</dbReference>
<dbReference type="Gene3D" id="3.30.450.20">
    <property type="entry name" value="PAS domain"/>
    <property type="match status" value="2"/>
</dbReference>
<dbReference type="AlphaFoldDB" id="A0A1I6EAF7"/>
<dbReference type="InterPro" id="IPR004358">
    <property type="entry name" value="Sig_transdc_His_kin-like_C"/>
</dbReference>
<dbReference type="SMART" id="SM00091">
    <property type="entry name" value="PAS"/>
    <property type="match status" value="1"/>
</dbReference>
<dbReference type="GO" id="GO:0000155">
    <property type="term" value="F:phosphorelay sensor kinase activity"/>
    <property type="evidence" value="ECO:0007669"/>
    <property type="project" value="InterPro"/>
</dbReference>
<keyword evidence="3" id="KW-0597">Phosphoprotein</keyword>
<gene>
    <name evidence="11" type="ORF">SAMN05660706_13219</name>
</gene>
<organism evidence="11 12">
    <name type="scientific">Desulfoscipio geothermicus DSM 3669</name>
    <dbReference type="NCBI Taxonomy" id="1121426"/>
    <lineage>
        <taxon>Bacteria</taxon>
        <taxon>Bacillati</taxon>
        <taxon>Bacillota</taxon>
        <taxon>Clostridia</taxon>
        <taxon>Eubacteriales</taxon>
        <taxon>Desulfallaceae</taxon>
        <taxon>Desulfoscipio</taxon>
    </lineage>
</organism>
<evidence type="ECO:0000256" key="5">
    <source>
        <dbReference type="ARBA" id="ARBA00022741"/>
    </source>
</evidence>
<dbReference type="PANTHER" id="PTHR43065">
    <property type="entry name" value="SENSOR HISTIDINE KINASE"/>
    <property type="match status" value="1"/>
</dbReference>
<dbReference type="OrthoDB" id="9784397at2"/>
<dbReference type="InterPro" id="IPR035965">
    <property type="entry name" value="PAS-like_dom_sf"/>
</dbReference>
<dbReference type="Pfam" id="PF00512">
    <property type="entry name" value="HisKA"/>
    <property type="match status" value="1"/>
</dbReference>
<dbReference type="Pfam" id="PF13596">
    <property type="entry name" value="PAS_10"/>
    <property type="match status" value="1"/>
</dbReference>
<evidence type="ECO:0000256" key="8">
    <source>
        <dbReference type="ARBA" id="ARBA00023012"/>
    </source>
</evidence>
<evidence type="ECO:0000259" key="9">
    <source>
        <dbReference type="PROSITE" id="PS50109"/>
    </source>
</evidence>
<evidence type="ECO:0000256" key="4">
    <source>
        <dbReference type="ARBA" id="ARBA00022679"/>
    </source>
</evidence>
<dbReference type="Pfam" id="PF02518">
    <property type="entry name" value="HATPase_c"/>
    <property type="match status" value="1"/>
</dbReference>
<dbReference type="Gene3D" id="3.30.565.10">
    <property type="entry name" value="Histidine kinase-like ATPase, C-terminal domain"/>
    <property type="match status" value="1"/>
</dbReference>
<evidence type="ECO:0000256" key="7">
    <source>
        <dbReference type="ARBA" id="ARBA00022840"/>
    </source>
</evidence>
<accession>A0A1I6EAF7</accession>
<comment type="catalytic activity">
    <reaction evidence="1">
        <text>ATP + protein L-histidine = ADP + protein N-phospho-L-histidine.</text>
        <dbReference type="EC" id="2.7.13.3"/>
    </reaction>
</comment>
<dbReference type="PROSITE" id="PS50109">
    <property type="entry name" value="HIS_KIN"/>
    <property type="match status" value="1"/>
</dbReference>
<dbReference type="InterPro" id="IPR005467">
    <property type="entry name" value="His_kinase_dom"/>
</dbReference>
<dbReference type="InterPro" id="IPR036097">
    <property type="entry name" value="HisK_dim/P_sf"/>
</dbReference>